<dbReference type="InterPro" id="IPR022644">
    <property type="entry name" value="De-COase2_N"/>
</dbReference>
<dbReference type="PANTHER" id="PTHR43727:SF2">
    <property type="entry name" value="GROUP IV DECARBOXYLASE"/>
    <property type="match status" value="1"/>
</dbReference>
<feature type="modified residue" description="N6-(pyridoxal phosphate)lysine" evidence="12 13">
    <location>
        <position position="69"/>
    </location>
</feature>
<reference evidence="16" key="1">
    <citation type="submission" date="2017-02" db="EMBL/GenBank/DDBJ databases">
        <title>Delving into the versatile metabolic prowess of the omnipresent phylum Bacteroidetes.</title>
        <authorList>
            <person name="Nobu M.K."/>
            <person name="Mei R."/>
            <person name="Narihiro T."/>
            <person name="Kuroda K."/>
            <person name="Liu W.-T."/>
        </authorList>
    </citation>
    <scope>NUCLEOTIDE SEQUENCE</scope>
    <source>
        <strain evidence="16">ADurb.Bin131</strain>
    </source>
</reference>
<evidence type="ECO:0000256" key="10">
    <source>
        <dbReference type="ARBA" id="ARBA00066427"/>
    </source>
</evidence>
<feature type="binding site" evidence="12">
    <location>
        <position position="284"/>
    </location>
    <ligand>
        <name>substrate</name>
    </ligand>
</feature>
<dbReference type="UniPathway" id="UPA00034">
    <property type="reaction ID" value="UER00027"/>
</dbReference>
<dbReference type="NCBIfam" id="TIGR01048">
    <property type="entry name" value="lysA"/>
    <property type="match status" value="1"/>
</dbReference>
<dbReference type="InterPro" id="IPR000183">
    <property type="entry name" value="Orn/DAP/Arg_de-COase"/>
</dbReference>
<evidence type="ECO:0000256" key="12">
    <source>
        <dbReference type="HAMAP-Rule" id="MF_02120"/>
    </source>
</evidence>
<dbReference type="SUPFAM" id="SSF50621">
    <property type="entry name" value="Alanine racemase C-terminal domain-like"/>
    <property type="match status" value="1"/>
</dbReference>
<feature type="domain" description="Orn/DAP/Arg decarboxylase 2 N-terminal" evidence="15">
    <location>
        <begin position="45"/>
        <end position="288"/>
    </location>
</feature>
<evidence type="ECO:0000256" key="5">
    <source>
        <dbReference type="ARBA" id="ARBA00023154"/>
    </source>
</evidence>
<dbReference type="GO" id="GO:0009089">
    <property type="term" value="P:lysine biosynthetic process via diaminopimelate"/>
    <property type="evidence" value="ECO:0007669"/>
    <property type="project" value="UniProtKB-UniRule"/>
</dbReference>
<evidence type="ECO:0000313" key="16">
    <source>
        <dbReference type="EMBL" id="OQB71710.1"/>
    </source>
</evidence>
<comment type="catalytic activity">
    <reaction evidence="7 12 14">
        <text>meso-2,6-diaminopimelate + H(+) = L-lysine + CO2</text>
        <dbReference type="Rhea" id="RHEA:15101"/>
        <dbReference type="ChEBI" id="CHEBI:15378"/>
        <dbReference type="ChEBI" id="CHEBI:16526"/>
        <dbReference type="ChEBI" id="CHEBI:32551"/>
        <dbReference type="ChEBI" id="CHEBI:57791"/>
        <dbReference type="EC" id="4.1.1.20"/>
    </reaction>
</comment>
<evidence type="ECO:0000256" key="2">
    <source>
        <dbReference type="ARBA" id="ARBA00022605"/>
    </source>
</evidence>
<evidence type="ECO:0000256" key="13">
    <source>
        <dbReference type="PIRSR" id="PIRSR600183-50"/>
    </source>
</evidence>
<keyword evidence="6 12" id="KW-0456">Lyase</keyword>
<proteinExistence type="inferred from homology"/>
<feature type="binding site" evidence="12">
    <location>
        <begin position="281"/>
        <end position="284"/>
    </location>
    <ligand>
        <name>pyridoxal 5'-phosphate</name>
        <dbReference type="ChEBI" id="CHEBI:597326"/>
    </ligand>
</feature>
<dbReference type="FunFam" id="3.20.20.10:FF:000003">
    <property type="entry name" value="Diaminopimelate decarboxylase"/>
    <property type="match status" value="1"/>
</dbReference>
<comment type="subunit">
    <text evidence="12">Homodimer.</text>
</comment>
<dbReference type="Pfam" id="PF02784">
    <property type="entry name" value="Orn_Arg_deC_N"/>
    <property type="match status" value="1"/>
</dbReference>
<keyword evidence="4 12" id="KW-0663">Pyridoxal phosphate</keyword>
<feature type="binding site" evidence="12">
    <location>
        <position position="380"/>
    </location>
    <ligand>
        <name>pyridoxal 5'-phosphate</name>
        <dbReference type="ChEBI" id="CHEBI:597326"/>
    </ligand>
</feature>
<dbReference type="InterPro" id="IPR009006">
    <property type="entry name" value="Ala_racemase/Decarboxylase_C"/>
</dbReference>
<gene>
    <name evidence="12 16" type="primary">lysA</name>
    <name evidence="16" type="ORF">BWX89_01631</name>
</gene>
<feature type="binding site" evidence="12">
    <location>
        <position position="245"/>
    </location>
    <ligand>
        <name>pyridoxal 5'-phosphate</name>
        <dbReference type="ChEBI" id="CHEBI:597326"/>
    </ligand>
</feature>
<protein>
    <recommendedName>
        <fullName evidence="11 12">Diaminopimelate decarboxylase</fullName>
        <shortName evidence="12">DAP decarboxylase</shortName>
        <shortName evidence="12">DAPDC</shortName>
        <ecNumber evidence="10 12">4.1.1.20</ecNumber>
    </recommendedName>
</protein>
<dbReference type="CDD" id="cd06828">
    <property type="entry name" value="PLPDE_III_DapDC"/>
    <property type="match status" value="1"/>
</dbReference>
<comment type="similarity">
    <text evidence="9 12">Belongs to the Orn/Lys/Arg decarboxylase class-II family. LysA subfamily.</text>
</comment>
<dbReference type="Proteomes" id="UP000485562">
    <property type="component" value="Unassembled WGS sequence"/>
</dbReference>
<evidence type="ECO:0000256" key="6">
    <source>
        <dbReference type="ARBA" id="ARBA00023239"/>
    </source>
</evidence>
<evidence type="ECO:0000256" key="14">
    <source>
        <dbReference type="RuleBase" id="RU003738"/>
    </source>
</evidence>
<dbReference type="PRINTS" id="PR01181">
    <property type="entry name" value="DAPDCRBXLASE"/>
</dbReference>
<keyword evidence="2 12" id="KW-0028">Amino-acid biosynthesis</keyword>
<dbReference type="GO" id="GO:0030170">
    <property type="term" value="F:pyridoxal phosphate binding"/>
    <property type="evidence" value="ECO:0007669"/>
    <property type="project" value="UniProtKB-UniRule"/>
</dbReference>
<evidence type="ECO:0000256" key="1">
    <source>
        <dbReference type="ARBA" id="ARBA00001933"/>
    </source>
</evidence>
<dbReference type="GO" id="GO:0008836">
    <property type="term" value="F:diaminopimelate decarboxylase activity"/>
    <property type="evidence" value="ECO:0007669"/>
    <property type="project" value="UniProtKB-UniRule"/>
</dbReference>
<feature type="binding site" evidence="12">
    <location>
        <position position="380"/>
    </location>
    <ligand>
        <name>substrate</name>
    </ligand>
</feature>
<evidence type="ECO:0000256" key="11">
    <source>
        <dbReference type="ARBA" id="ARBA00074972"/>
    </source>
</evidence>
<keyword evidence="3 12" id="KW-0210">Decarboxylase</keyword>
<dbReference type="SUPFAM" id="SSF51419">
    <property type="entry name" value="PLP-binding barrel"/>
    <property type="match status" value="1"/>
</dbReference>
<sequence length="421" mass="47311">MEKYLKIISDGLYRYVDGRLFIENVAAEKICKKFGTPLYIYSSTHIRNQITRIKNAFADINSLICYSMKANSNLHILRYVKKQDCGVDIVSCGELSKALKAGFSAKRMVFAGAGKTEEEIDFSIKKGIFLFTVESIEELKAINAISRRLKKITDISLRINLDVDVDTHHYIKTSRKETKFGIPLKDAKSILASRQDFKYVKIKGTQFHLGSNIKDSSPYIEALNKLNGLLKEIDFNPSIIDIGGGFGIQYKDEEIEPIEDFGKKISKFFMKNFPGALMIFEPGRFIVGNAGILLTRVIYRKHADGKDFLIVDAGMNDLIRPSLYGSYHEIIPVVKKSGKKVICDVVGPICETGDFLGKERFLSDNISSGDLLAVMGAGAYGFSMSSNYNGRPRAAEVLISGNKMICCREREKVEDLWRYET</sequence>
<name>A0A1V6C4D6_UNCT6</name>
<accession>A0A1V6C4D6</accession>
<dbReference type="InterPro" id="IPR029066">
    <property type="entry name" value="PLP-binding_barrel"/>
</dbReference>
<dbReference type="EC" id="4.1.1.20" evidence="10 12"/>
<dbReference type="PANTHER" id="PTHR43727">
    <property type="entry name" value="DIAMINOPIMELATE DECARBOXYLASE"/>
    <property type="match status" value="1"/>
</dbReference>
<evidence type="ECO:0000256" key="4">
    <source>
        <dbReference type="ARBA" id="ARBA00022898"/>
    </source>
</evidence>
<feature type="binding site" evidence="12">
    <location>
        <position position="320"/>
    </location>
    <ligand>
        <name>substrate</name>
    </ligand>
</feature>
<evidence type="ECO:0000259" key="15">
    <source>
        <dbReference type="Pfam" id="PF02784"/>
    </source>
</evidence>
<dbReference type="InterPro" id="IPR002986">
    <property type="entry name" value="DAP_deCOOHase_LysA"/>
</dbReference>
<dbReference type="AlphaFoldDB" id="A0A1V6C4D6"/>
<dbReference type="FunFam" id="2.40.37.10:FF:000003">
    <property type="entry name" value="Diaminopimelate decarboxylase"/>
    <property type="match status" value="1"/>
</dbReference>
<feature type="binding site" evidence="12">
    <location>
        <position position="324"/>
    </location>
    <ligand>
        <name>substrate</name>
    </ligand>
</feature>
<feature type="binding site" evidence="12">
    <location>
        <position position="351"/>
    </location>
    <ligand>
        <name>substrate</name>
    </ligand>
</feature>
<evidence type="ECO:0000256" key="9">
    <source>
        <dbReference type="ARBA" id="ARBA00060983"/>
    </source>
</evidence>
<dbReference type="Gene3D" id="3.20.20.10">
    <property type="entry name" value="Alanine racemase"/>
    <property type="match status" value="1"/>
</dbReference>
<dbReference type="EMBL" id="MWDQ01000150">
    <property type="protein sequence ID" value="OQB71710.1"/>
    <property type="molecule type" value="Genomic_DNA"/>
</dbReference>
<comment type="caution">
    <text evidence="16">The sequence shown here is derived from an EMBL/GenBank/DDBJ whole genome shotgun (WGS) entry which is preliminary data.</text>
</comment>
<comment type="pathway">
    <text evidence="8 12 14">Amino-acid biosynthesis; L-lysine biosynthesis via DAP pathway; L-lysine from DL-2,6-diaminopimelate: step 1/1.</text>
</comment>
<evidence type="ECO:0000256" key="3">
    <source>
        <dbReference type="ARBA" id="ARBA00022793"/>
    </source>
</evidence>
<comment type="function">
    <text evidence="12">Specifically catalyzes the decarboxylation of meso-diaminopimelate (meso-DAP) to L-lysine.</text>
</comment>
<evidence type="ECO:0000256" key="7">
    <source>
        <dbReference type="ARBA" id="ARBA00050464"/>
    </source>
</evidence>
<dbReference type="PRINTS" id="PR01179">
    <property type="entry name" value="ODADCRBXLASE"/>
</dbReference>
<comment type="cofactor">
    <cofactor evidence="1 12 13 14">
        <name>pyridoxal 5'-phosphate</name>
        <dbReference type="ChEBI" id="CHEBI:597326"/>
    </cofactor>
</comment>
<evidence type="ECO:0000256" key="8">
    <source>
        <dbReference type="ARBA" id="ARBA00060643"/>
    </source>
</evidence>
<keyword evidence="5 12" id="KW-0457">Lysine biosynthesis</keyword>
<feature type="active site" description="Proton donor" evidence="13">
    <location>
        <position position="350"/>
    </location>
</feature>
<dbReference type="HAMAP" id="MF_02120">
    <property type="entry name" value="LysA"/>
    <property type="match status" value="1"/>
</dbReference>
<dbReference type="Gene3D" id="2.40.37.10">
    <property type="entry name" value="Lyase, Ornithine Decarboxylase, Chain A, domain 1"/>
    <property type="match status" value="1"/>
</dbReference>
<organism evidence="16">
    <name type="scientific">candidate division TA06 bacterium ADurb.Bin131</name>
    <dbReference type="NCBI Taxonomy" id="1852827"/>
    <lineage>
        <taxon>Bacteria</taxon>
        <taxon>Bacteria division TA06</taxon>
    </lineage>
</organism>